<evidence type="ECO:0000313" key="6">
    <source>
        <dbReference type="Proteomes" id="UP001378592"/>
    </source>
</evidence>
<evidence type="ECO:0000259" key="3">
    <source>
        <dbReference type="Pfam" id="PF00501"/>
    </source>
</evidence>
<dbReference type="GO" id="GO:0005777">
    <property type="term" value="C:peroxisome"/>
    <property type="evidence" value="ECO:0007669"/>
    <property type="project" value="UniProtKB-SubCell"/>
</dbReference>
<comment type="subcellular location">
    <subcellularLocation>
        <location evidence="1">Peroxisome</location>
    </subcellularLocation>
</comment>
<accession>A0AAN9Z314</accession>
<evidence type="ECO:0000259" key="4">
    <source>
        <dbReference type="Pfam" id="PF13193"/>
    </source>
</evidence>
<name>A0AAN9Z314_9ORTH</name>
<dbReference type="Proteomes" id="UP001378592">
    <property type="component" value="Unassembled WGS sequence"/>
</dbReference>
<dbReference type="Pfam" id="PF13193">
    <property type="entry name" value="AMP-binding_C"/>
    <property type="match status" value="1"/>
</dbReference>
<dbReference type="PANTHER" id="PTHR24096:SF422">
    <property type="entry name" value="BCDNA.GH02901"/>
    <property type="match status" value="1"/>
</dbReference>
<sequence>MLGAATSAARLGRLARRGSRALSAAAASGPAPVQLRIDDAHLVRPKHPIHIPVDTLPDLVWRNTARWQDKIAIECGVTGRRLTYAQLRDASRRLAVALRSARMLGPRRPEEEEEGEGGRRGADAAVLMANAPEFPVVMLGAAEARVVLSTINPAYTPEEVGRQLADNGARVVFADAACVPLAQAALARRPDGQRPLLVRVGPGDAPPGVLRFEDITGPGAPLDSPDIPEGDPNAVCVLPYSSGTTGLPKGVLLAHRALTANMHQIQHPEVAHVRATEGDFQDVIPAVLPFFHIYGMVVVLLNSLCMGAKVVSLPKFDPAGFVRTMIEKKATGLFAAPPLVLFLAGHPSVPAETLASLRFVLCGAAPLAAADAERLLARASHHIDLVQGYGMTEASPVLTQGRKGFMGAVGPPLPATEAVVINMDTLSSVPHGQEGELCFRGPQVMNGYWQRPEDTASTLVAGGWLRTGDVGRLDENGDFLILDRAKELIKVKGFQVAPAELEALLREHAAVAEAAVVGLPDARAGELPCAYVVPRAPPGDAAAGDALRAALAAHVARHVARHKQLAGGVRLVADIPKNASGKILRRRLRDEPPPEIAT</sequence>
<dbReference type="GO" id="GO:0004467">
    <property type="term" value="F:long-chain fatty acid-CoA ligase activity"/>
    <property type="evidence" value="ECO:0007669"/>
    <property type="project" value="TreeGrafter"/>
</dbReference>
<dbReference type="InterPro" id="IPR042099">
    <property type="entry name" value="ANL_N_sf"/>
</dbReference>
<evidence type="ECO:0000256" key="2">
    <source>
        <dbReference type="ARBA" id="ARBA00023140"/>
    </source>
</evidence>
<dbReference type="AlphaFoldDB" id="A0AAN9Z314"/>
<dbReference type="GO" id="GO:0046949">
    <property type="term" value="P:fatty-acyl-CoA biosynthetic process"/>
    <property type="evidence" value="ECO:0007669"/>
    <property type="project" value="TreeGrafter"/>
</dbReference>
<dbReference type="PANTHER" id="PTHR24096">
    <property type="entry name" value="LONG-CHAIN-FATTY-ACID--COA LIGASE"/>
    <property type="match status" value="1"/>
</dbReference>
<dbReference type="EMBL" id="JAZDUA010000337">
    <property type="protein sequence ID" value="KAK7794346.1"/>
    <property type="molecule type" value="Genomic_DNA"/>
</dbReference>
<evidence type="ECO:0000313" key="5">
    <source>
        <dbReference type="EMBL" id="KAK7794346.1"/>
    </source>
</evidence>
<dbReference type="InterPro" id="IPR045851">
    <property type="entry name" value="AMP-bd_C_sf"/>
</dbReference>
<feature type="domain" description="AMP-binding enzyme C-terminal" evidence="4">
    <location>
        <begin position="500"/>
        <end position="582"/>
    </location>
</feature>
<dbReference type="Gene3D" id="3.30.300.30">
    <property type="match status" value="1"/>
</dbReference>
<organism evidence="5 6">
    <name type="scientific">Gryllus longicercus</name>
    <dbReference type="NCBI Taxonomy" id="2509291"/>
    <lineage>
        <taxon>Eukaryota</taxon>
        <taxon>Metazoa</taxon>
        <taxon>Ecdysozoa</taxon>
        <taxon>Arthropoda</taxon>
        <taxon>Hexapoda</taxon>
        <taxon>Insecta</taxon>
        <taxon>Pterygota</taxon>
        <taxon>Neoptera</taxon>
        <taxon>Polyneoptera</taxon>
        <taxon>Orthoptera</taxon>
        <taxon>Ensifera</taxon>
        <taxon>Gryllidea</taxon>
        <taxon>Grylloidea</taxon>
        <taxon>Gryllidae</taxon>
        <taxon>Gryllinae</taxon>
        <taxon>Gryllus</taxon>
    </lineage>
</organism>
<dbReference type="Pfam" id="PF00501">
    <property type="entry name" value="AMP-binding"/>
    <property type="match status" value="1"/>
</dbReference>
<feature type="domain" description="AMP-dependent synthetase/ligase" evidence="3">
    <location>
        <begin position="61"/>
        <end position="449"/>
    </location>
</feature>
<dbReference type="InterPro" id="IPR000873">
    <property type="entry name" value="AMP-dep_synth/lig_dom"/>
</dbReference>
<dbReference type="InterPro" id="IPR020845">
    <property type="entry name" value="AMP-binding_CS"/>
</dbReference>
<gene>
    <name evidence="5" type="ORF">R5R35_011279</name>
</gene>
<dbReference type="PROSITE" id="PS00455">
    <property type="entry name" value="AMP_BINDING"/>
    <property type="match status" value="1"/>
</dbReference>
<dbReference type="Gene3D" id="3.40.50.12780">
    <property type="entry name" value="N-terminal domain of ligase-like"/>
    <property type="match status" value="1"/>
</dbReference>
<dbReference type="SUPFAM" id="SSF56801">
    <property type="entry name" value="Acetyl-CoA synthetase-like"/>
    <property type="match status" value="1"/>
</dbReference>
<protein>
    <submittedName>
        <fullName evidence="5">Uncharacterized protein</fullName>
    </submittedName>
</protein>
<keyword evidence="2" id="KW-0576">Peroxisome</keyword>
<dbReference type="InterPro" id="IPR025110">
    <property type="entry name" value="AMP-bd_C"/>
</dbReference>
<keyword evidence="6" id="KW-1185">Reference proteome</keyword>
<evidence type="ECO:0000256" key="1">
    <source>
        <dbReference type="ARBA" id="ARBA00004275"/>
    </source>
</evidence>
<proteinExistence type="predicted"/>
<reference evidence="5 6" key="1">
    <citation type="submission" date="2024-03" db="EMBL/GenBank/DDBJ databases">
        <title>The genome assembly and annotation of the cricket Gryllus longicercus Weissman &amp; Gray.</title>
        <authorList>
            <person name="Szrajer S."/>
            <person name="Gray D."/>
            <person name="Ylla G."/>
        </authorList>
    </citation>
    <scope>NUCLEOTIDE SEQUENCE [LARGE SCALE GENOMIC DNA]</scope>
    <source>
        <strain evidence="5">DAG 2021-001</strain>
        <tissue evidence="5">Whole body minus gut</tissue>
    </source>
</reference>
<comment type="caution">
    <text evidence="5">The sequence shown here is derived from an EMBL/GenBank/DDBJ whole genome shotgun (WGS) entry which is preliminary data.</text>
</comment>